<comment type="catalytic activity">
    <reaction evidence="15">
        <text>Ni(2+)(out) + ATP + H2O = Ni(2+)(in) + ADP + phosphate + H(+)</text>
        <dbReference type="Rhea" id="RHEA:15557"/>
        <dbReference type="ChEBI" id="CHEBI:15377"/>
        <dbReference type="ChEBI" id="CHEBI:15378"/>
        <dbReference type="ChEBI" id="CHEBI:30616"/>
        <dbReference type="ChEBI" id="CHEBI:43474"/>
        <dbReference type="ChEBI" id="CHEBI:49786"/>
        <dbReference type="ChEBI" id="CHEBI:456216"/>
        <dbReference type="EC" id="7.2.2.11"/>
    </reaction>
    <physiologicalReaction direction="left-to-right" evidence="15">
        <dbReference type="Rhea" id="RHEA:15558"/>
    </physiologicalReaction>
</comment>
<evidence type="ECO:0000256" key="9">
    <source>
        <dbReference type="ARBA" id="ARBA00023065"/>
    </source>
</evidence>
<dbReference type="Proteomes" id="UP000306509">
    <property type="component" value="Unassembled WGS sequence"/>
</dbReference>
<keyword evidence="4" id="KW-1003">Cell membrane</keyword>
<protein>
    <recommendedName>
        <fullName evidence="14">Nickel import system ATP-binding protein NikD</fullName>
        <ecNumber evidence="13">7.2.2.11</ecNumber>
    </recommendedName>
</protein>
<keyword evidence="9" id="KW-0406">Ion transport</keyword>
<sequence>MMKGSRTVLLSTCFTCGSITGLSVIKGVETMEETKKTILEIRNLSISFTQYDRGFHQIDLPVIKDLNVRIREGEMVAVVGSSGSGKSLLAHGVLGILPYNAHMEGQMLYQGEALTPERTKKLRGDEIVLVPQSTSYLDPLMKIGPQIRKGKKDKVLKKKTADIFKRYSLDPAIDSLYPFELSGGMTRRTLISTALMGTPKLVIADEPTPGLHLSVAKRAMEHFRELADQGAGVLLITHDLELALEVADRIVVFYAGTTIEDAPASDFRGEDTLRHPYSKALWRAIPANGFQFIKGVQPYVKDMPKGCPFGPRCEYFSEKCKGEIPYQKSGNGYVRCVRKERIQYKKTEDKYEKAVGEGA</sequence>
<dbReference type="Gene3D" id="3.40.50.300">
    <property type="entry name" value="P-loop containing nucleotide triphosphate hydrolases"/>
    <property type="match status" value="1"/>
</dbReference>
<evidence type="ECO:0000259" key="16">
    <source>
        <dbReference type="PROSITE" id="PS50893"/>
    </source>
</evidence>
<evidence type="ECO:0000256" key="5">
    <source>
        <dbReference type="ARBA" id="ARBA00022596"/>
    </source>
</evidence>
<evidence type="ECO:0000256" key="10">
    <source>
        <dbReference type="ARBA" id="ARBA00023112"/>
    </source>
</evidence>
<keyword evidence="6" id="KW-0547">Nucleotide-binding</keyword>
<comment type="subunit">
    <text evidence="12">The complex is composed of two ATP-binding proteins (NikD and NikE), two transmembrane proteins (NikB and NikC) and a solute-binding protein (NikA).</text>
</comment>
<gene>
    <name evidence="17" type="primary">ddpD_2</name>
    <name evidence="17" type="ORF">DSM106044_01380</name>
</gene>
<dbReference type="GO" id="GO:0016887">
    <property type="term" value="F:ATP hydrolysis activity"/>
    <property type="evidence" value="ECO:0007669"/>
    <property type="project" value="InterPro"/>
</dbReference>
<evidence type="ECO:0000256" key="14">
    <source>
        <dbReference type="ARBA" id="ARBA00044143"/>
    </source>
</evidence>
<dbReference type="SUPFAM" id="SSF52540">
    <property type="entry name" value="P-loop containing nucleoside triphosphate hydrolases"/>
    <property type="match status" value="1"/>
</dbReference>
<dbReference type="GO" id="GO:0005524">
    <property type="term" value="F:ATP binding"/>
    <property type="evidence" value="ECO:0007669"/>
    <property type="project" value="UniProtKB-KW"/>
</dbReference>
<keyword evidence="5" id="KW-0533">Nickel</keyword>
<dbReference type="InterPro" id="IPR013563">
    <property type="entry name" value="Oligopep_ABC_C"/>
</dbReference>
<dbReference type="InterPro" id="IPR003593">
    <property type="entry name" value="AAA+_ATPase"/>
</dbReference>
<comment type="caution">
    <text evidence="17">The sequence shown here is derived from an EMBL/GenBank/DDBJ whole genome shotgun (WGS) entry which is preliminary data.</text>
</comment>
<dbReference type="EMBL" id="QGQD01000030">
    <property type="protein sequence ID" value="TLD01745.1"/>
    <property type="molecule type" value="Genomic_DNA"/>
</dbReference>
<keyword evidence="3" id="KW-0813">Transport</keyword>
<comment type="similarity">
    <text evidence="2">Belongs to the ABC transporter superfamily.</text>
</comment>
<accession>A0A4U8Q9Q6</accession>
<evidence type="ECO:0000313" key="18">
    <source>
        <dbReference type="Proteomes" id="UP000306509"/>
    </source>
</evidence>
<keyword evidence="10" id="KW-0921">Nickel transport</keyword>
<evidence type="ECO:0000256" key="7">
    <source>
        <dbReference type="ARBA" id="ARBA00022840"/>
    </source>
</evidence>
<dbReference type="EC" id="7.2.2.11" evidence="13"/>
<keyword evidence="11" id="KW-0472">Membrane</keyword>
<evidence type="ECO:0000256" key="1">
    <source>
        <dbReference type="ARBA" id="ARBA00004202"/>
    </source>
</evidence>
<evidence type="ECO:0000256" key="6">
    <source>
        <dbReference type="ARBA" id="ARBA00022741"/>
    </source>
</evidence>
<dbReference type="STRING" id="180332.GCA_000797495_03243"/>
<dbReference type="Pfam" id="PF00005">
    <property type="entry name" value="ABC_tran"/>
    <property type="match status" value="1"/>
</dbReference>
<evidence type="ECO:0000313" key="17">
    <source>
        <dbReference type="EMBL" id="TLD01745.1"/>
    </source>
</evidence>
<dbReference type="NCBIfam" id="TIGR01727">
    <property type="entry name" value="oligo_HPY"/>
    <property type="match status" value="1"/>
</dbReference>
<dbReference type="PANTHER" id="PTHR43297">
    <property type="entry name" value="OLIGOPEPTIDE TRANSPORT ATP-BINDING PROTEIN APPD"/>
    <property type="match status" value="1"/>
</dbReference>
<dbReference type="InterPro" id="IPR003439">
    <property type="entry name" value="ABC_transporter-like_ATP-bd"/>
</dbReference>
<reference evidence="17 18" key="1">
    <citation type="journal article" date="2019" name="Anaerobe">
        <title>Detection of Robinsoniella peoriensis in multiple bone samples of a trauma patient.</title>
        <authorList>
            <person name="Schrottner P."/>
            <person name="Hartwich K."/>
            <person name="Bunk B."/>
            <person name="Schober I."/>
            <person name="Helbig S."/>
            <person name="Rudolph W.W."/>
            <person name="Gunzer F."/>
        </authorList>
    </citation>
    <scope>NUCLEOTIDE SEQUENCE [LARGE SCALE GENOMIC DNA]</scope>
    <source>
        <strain evidence="17 18">DSM 106044</strain>
    </source>
</reference>
<feature type="domain" description="ABC transporter" evidence="16">
    <location>
        <begin position="41"/>
        <end position="280"/>
    </location>
</feature>
<evidence type="ECO:0000256" key="12">
    <source>
        <dbReference type="ARBA" id="ARBA00038669"/>
    </source>
</evidence>
<organism evidence="17 18">
    <name type="scientific">Robinsoniella peoriensis</name>
    <dbReference type="NCBI Taxonomy" id="180332"/>
    <lineage>
        <taxon>Bacteria</taxon>
        <taxon>Bacillati</taxon>
        <taxon>Bacillota</taxon>
        <taxon>Clostridia</taxon>
        <taxon>Lachnospirales</taxon>
        <taxon>Lachnospiraceae</taxon>
        <taxon>Robinsoniella</taxon>
    </lineage>
</organism>
<dbReference type="GO" id="GO:0005886">
    <property type="term" value="C:plasma membrane"/>
    <property type="evidence" value="ECO:0007669"/>
    <property type="project" value="UniProtKB-SubCell"/>
</dbReference>
<keyword evidence="8" id="KW-1278">Translocase</keyword>
<dbReference type="PROSITE" id="PS50893">
    <property type="entry name" value="ABC_TRANSPORTER_2"/>
    <property type="match status" value="1"/>
</dbReference>
<dbReference type="GO" id="GO:0015833">
    <property type="term" value="P:peptide transport"/>
    <property type="evidence" value="ECO:0007669"/>
    <property type="project" value="InterPro"/>
</dbReference>
<evidence type="ECO:0000256" key="3">
    <source>
        <dbReference type="ARBA" id="ARBA00022448"/>
    </source>
</evidence>
<dbReference type="PANTHER" id="PTHR43297:SF13">
    <property type="entry name" value="NICKEL ABC TRANSPORTER, ATP-BINDING PROTEIN"/>
    <property type="match status" value="1"/>
</dbReference>
<dbReference type="AlphaFoldDB" id="A0A4U8Q9Q6"/>
<keyword evidence="18" id="KW-1185">Reference proteome</keyword>
<dbReference type="SMART" id="SM00382">
    <property type="entry name" value="AAA"/>
    <property type="match status" value="1"/>
</dbReference>
<evidence type="ECO:0000256" key="4">
    <source>
        <dbReference type="ARBA" id="ARBA00022475"/>
    </source>
</evidence>
<comment type="subcellular location">
    <subcellularLocation>
        <location evidence="1">Cell membrane</location>
        <topology evidence="1">Peripheral membrane protein</topology>
    </subcellularLocation>
</comment>
<evidence type="ECO:0000256" key="2">
    <source>
        <dbReference type="ARBA" id="ARBA00005417"/>
    </source>
</evidence>
<dbReference type="Pfam" id="PF08352">
    <property type="entry name" value="oligo_HPY"/>
    <property type="match status" value="1"/>
</dbReference>
<evidence type="ECO:0000256" key="13">
    <source>
        <dbReference type="ARBA" id="ARBA00039098"/>
    </source>
</evidence>
<dbReference type="GO" id="GO:0015413">
    <property type="term" value="F:ABC-type nickel transporter activity"/>
    <property type="evidence" value="ECO:0007669"/>
    <property type="project" value="UniProtKB-EC"/>
</dbReference>
<name>A0A4U8Q9Q6_9FIRM</name>
<keyword evidence="7 17" id="KW-0067">ATP-binding</keyword>
<proteinExistence type="inferred from homology"/>
<evidence type="ECO:0000256" key="11">
    <source>
        <dbReference type="ARBA" id="ARBA00023136"/>
    </source>
</evidence>
<dbReference type="InterPro" id="IPR027417">
    <property type="entry name" value="P-loop_NTPase"/>
</dbReference>
<evidence type="ECO:0000256" key="15">
    <source>
        <dbReference type="ARBA" id="ARBA00048610"/>
    </source>
</evidence>
<evidence type="ECO:0000256" key="8">
    <source>
        <dbReference type="ARBA" id="ARBA00022967"/>
    </source>
</evidence>
<dbReference type="InterPro" id="IPR050388">
    <property type="entry name" value="ABC_Ni/Peptide_Import"/>
</dbReference>